<organism evidence="1 2">
    <name type="scientific">Weissella cibaria</name>
    <dbReference type="NCBI Taxonomy" id="137591"/>
    <lineage>
        <taxon>Bacteria</taxon>
        <taxon>Bacillati</taxon>
        <taxon>Bacillota</taxon>
        <taxon>Bacilli</taxon>
        <taxon>Lactobacillales</taxon>
        <taxon>Lactobacillaceae</taxon>
        <taxon>Weissella</taxon>
    </lineage>
</organism>
<name>A0A2S1KUY3_9LACO</name>
<gene>
    <name evidence="1" type="ORF">B6254_2435</name>
</gene>
<dbReference type="Proteomes" id="UP000244870">
    <property type="component" value="Chromosome"/>
</dbReference>
<evidence type="ECO:0000313" key="1">
    <source>
        <dbReference type="EMBL" id="AWF96781.1"/>
    </source>
</evidence>
<sequence>MDGIEKMQVNGDVREVTTVKLMMAIDQMGTGKHGLYGNVSRSRWVNELWERAHRGDQLAGHYVATHGQTFDWFDEVPQVSALEQAARELTASLKELAELQGKVDAQRRYLEETFGVEELQQALTNN</sequence>
<dbReference type="AlphaFoldDB" id="A0A2S1KUY3"/>
<protein>
    <submittedName>
        <fullName evidence="1">Uncharacterized protein</fullName>
    </submittedName>
</protein>
<accession>A0A2S1KUY3</accession>
<dbReference type="EMBL" id="CP020928">
    <property type="protein sequence ID" value="AWF96781.1"/>
    <property type="molecule type" value="Genomic_DNA"/>
</dbReference>
<evidence type="ECO:0000313" key="2">
    <source>
        <dbReference type="Proteomes" id="UP000244870"/>
    </source>
</evidence>
<reference evidence="1 2" key="1">
    <citation type="submission" date="2017-04" db="EMBL/GenBank/DDBJ databases">
        <title>Weissella cibaria strain m2 complete genome.</title>
        <authorList>
            <person name="Pan Q."/>
            <person name="Tan M."/>
            <person name="Yao F."/>
            <person name="Su S."/>
        </authorList>
    </citation>
    <scope>NUCLEOTIDE SEQUENCE [LARGE SCALE GENOMIC DNA]</scope>
    <source>
        <strain evidence="1 2">M2</strain>
    </source>
</reference>
<proteinExistence type="predicted"/>